<keyword evidence="4" id="KW-1185">Reference proteome</keyword>
<dbReference type="PANTHER" id="PTHR43156:SF2">
    <property type="entry name" value="STAGE II SPORULATION PROTEIN E"/>
    <property type="match status" value="1"/>
</dbReference>
<dbReference type="InterPro" id="IPR029016">
    <property type="entry name" value="GAF-like_dom_sf"/>
</dbReference>
<proteinExistence type="predicted"/>
<dbReference type="Pfam" id="PF07228">
    <property type="entry name" value="SpoIIE"/>
    <property type="match status" value="1"/>
</dbReference>
<organism evidence="3 4">
    <name type="scientific">Pseudonocardia yunnanensis</name>
    <dbReference type="NCBI Taxonomy" id="58107"/>
    <lineage>
        <taxon>Bacteria</taxon>
        <taxon>Bacillati</taxon>
        <taxon>Actinomycetota</taxon>
        <taxon>Actinomycetes</taxon>
        <taxon>Pseudonocardiales</taxon>
        <taxon>Pseudonocardiaceae</taxon>
        <taxon>Pseudonocardia</taxon>
    </lineage>
</organism>
<dbReference type="SUPFAM" id="SSF55781">
    <property type="entry name" value="GAF domain-like"/>
    <property type="match status" value="1"/>
</dbReference>
<dbReference type="Proteomes" id="UP001597114">
    <property type="component" value="Unassembled WGS sequence"/>
</dbReference>
<dbReference type="EMBL" id="JBHUCO010000001">
    <property type="protein sequence ID" value="MFD1516141.1"/>
    <property type="molecule type" value="Genomic_DNA"/>
</dbReference>
<dbReference type="Gene3D" id="3.60.40.10">
    <property type="entry name" value="PPM-type phosphatase domain"/>
    <property type="match status" value="1"/>
</dbReference>
<dbReference type="SMART" id="SM00331">
    <property type="entry name" value="PP2C_SIG"/>
    <property type="match status" value="1"/>
</dbReference>
<dbReference type="InterPro" id="IPR036890">
    <property type="entry name" value="HATPase_C_sf"/>
</dbReference>
<dbReference type="InterPro" id="IPR052016">
    <property type="entry name" value="Bact_Sigma-Reg"/>
</dbReference>
<sequence length="705" mass="75348">MPVQLERRTRLPPDARSAGRARRMLQEALRDLDPATSGDGGTGADGADLVDTVVLLASELCENAVLHAGTEFEVALTVTDDEVTVAVTDRGAGPLELHLAQPRQRYGRAASHGRGLALVQRLATTWGTRHESDGRHITWFSLSRGRTTAAPAAPAAPPDTERVWTSAEQARWLLHVPSALGDRLEPVELVAELVRRLRELLGAESVEVEVDEGDGTGSREIARDGAATSGGVAVEVRLPMTAPLRGVLRVVHRSSRHTASIDADRTRDLTELVATRIAMAVESNWLRGVDQRRRSWMTYLAETSELLGQSLDVDLAVAVVPQVVVPRLGRWCAVHLVEPSGRLRLAALTHADETKLSELRGVLDPDGSPGLPPELRARFTELARDGSAPVRFAVPTDGIAVPLRARGRTIGTLLVGRPDGRPHSPEDIVMAGDIARRAALTIHNAQSTGAHVAVSQALQQALLPRALPVVPGVDFAAEYLPASTGSDVGGDFYDVLTVDPSHWLVSIGDVCGKGARAAARTGLVRDVLRVLVRDDRPLPRAIEMLNQVMIEAGDPLQFCTLAAAMISRRRPAGMDPSGRSTHAGLDVELVLAGHVQPVLLRADGTAELIGQFGTAVGLLPSVRLTCTPHRLGPGDTLLVYTDGVTERRRGREQFGAERLLDVATGAAGRPARQVVAAVREAVERFSADPLDDDVALLAVRAVPAR</sequence>
<dbReference type="SUPFAM" id="SSF55874">
    <property type="entry name" value="ATPase domain of HSP90 chaperone/DNA topoisomerase II/histidine kinase"/>
    <property type="match status" value="1"/>
</dbReference>
<dbReference type="PANTHER" id="PTHR43156">
    <property type="entry name" value="STAGE II SPORULATION PROTEIN E-RELATED"/>
    <property type="match status" value="1"/>
</dbReference>
<evidence type="ECO:0000256" key="1">
    <source>
        <dbReference type="ARBA" id="ARBA00022801"/>
    </source>
</evidence>
<dbReference type="RefSeq" id="WP_344724885.1">
    <property type="nucleotide sequence ID" value="NZ_BAAAUS010000027.1"/>
</dbReference>
<reference evidence="4" key="1">
    <citation type="journal article" date="2019" name="Int. J. Syst. Evol. Microbiol.">
        <title>The Global Catalogue of Microorganisms (GCM) 10K type strain sequencing project: providing services to taxonomists for standard genome sequencing and annotation.</title>
        <authorList>
            <consortium name="The Broad Institute Genomics Platform"/>
            <consortium name="The Broad Institute Genome Sequencing Center for Infectious Disease"/>
            <person name="Wu L."/>
            <person name="Ma J."/>
        </authorList>
    </citation>
    <scope>NUCLEOTIDE SEQUENCE [LARGE SCALE GENOMIC DNA]</scope>
    <source>
        <strain evidence="4">CCM 7043</strain>
    </source>
</reference>
<name>A0ABW4EKY5_9PSEU</name>
<feature type="domain" description="PPM-type phosphatase" evidence="2">
    <location>
        <begin position="470"/>
        <end position="701"/>
    </location>
</feature>
<gene>
    <name evidence="3" type="ORF">ACFSJD_01495</name>
</gene>
<protein>
    <submittedName>
        <fullName evidence="3">SpoIIE family protein phosphatase</fullName>
    </submittedName>
</protein>
<dbReference type="CDD" id="cd16936">
    <property type="entry name" value="HATPase_RsbW-like"/>
    <property type="match status" value="1"/>
</dbReference>
<evidence type="ECO:0000313" key="3">
    <source>
        <dbReference type="EMBL" id="MFD1516141.1"/>
    </source>
</evidence>
<dbReference type="SUPFAM" id="SSF81606">
    <property type="entry name" value="PP2C-like"/>
    <property type="match status" value="1"/>
</dbReference>
<dbReference type="Pfam" id="PF13581">
    <property type="entry name" value="HATPase_c_2"/>
    <property type="match status" value="1"/>
</dbReference>
<evidence type="ECO:0000313" key="4">
    <source>
        <dbReference type="Proteomes" id="UP001597114"/>
    </source>
</evidence>
<evidence type="ECO:0000259" key="2">
    <source>
        <dbReference type="SMART" id="SM00331"/>
    </source>
</evidence>
<comment type="caution">
    <text evidence="3">The sequence shown here is derived from an EMBL/GenBank/DDBJ whole genome shotgun (WGS) entry which is preliminary data.</text>
</comment>
<dbReference type="Gene3D" id="3.30.565.10">
    <property type="entry name" value="Histidine kinase-like ATPase, C-terminal domain"/>
    <property type="match status" value="1"/>
</dbReference>
<dbReference type="InterPro" id="IPR003594">
    <property type="entry name" value="HATPase_dom"/>
</dbReference>
<keyword evidence="1" id="KW-0378">Hydrolase</keyword>
<dbReference type="Gene3D" id="3.30.450.40">
    <property type="match status" value="1"/>
</dbReference>
<dbReference type="InterPro" id="IPR036457">
    <property type="entry name" value="PPM-type-like_dom_sf"/>
</dbReference>
<dbReference type="InterPro" id="IPR001932">
    <property type="entry name" value="PPM-type_phosphatase-like_dom"/>
</dbReference>
<accession>A0ABW4EKY5</accession>